<evidence type="ECO:0000256" key="1">
    <source>
        <dbReference type="ARBA" id="ARBA00008831"/>
    </source>
</evidence>
<dbReference type="PANTHER" id="PTHR10977">
    <property type="entry name" value="DIPHOSPHOMEVALONATE DECARBOXYLASE"/>
    <property type="match status" value="1"/>
</dbReference>
<comment type="similarity">
    <text evidence="1">Belongs to the diphosphomevalonate decarboxylase family.</text>
</comment>
<evidence type="ECO:0000256" key="5">
    <source>
        <dbReference type="ARBA" id="ARBA00022840"/>
    </source>
</evidence>
<dbReference type="Gene3D" id="3.30.70.890">
    <property type="entry name" value="GHMP kinase, C-terminal domain"/>
    <property type="match status" value="1"/>
</dbReference>
<dbReference type="InterPro" id="IPR020568">
    <property type="entry name" value="Ribosomal_Su5_D2-typ_SF"/>
</dbReference>
<keyword evidence="6" id="KW-0443">Lipid metabolism</keyword>
<evidence type="ECO:0000256" key="4">
    <source>
        <dbReference type="ARBA" id="ARBA00022741"/>
    </source>
</evidence>
<evidence type="ECO:0000313" key="11">
    <source>
        <dbReference type="Proteomes" id="UP001180087"/>
    </source>
</evidence>
<name>A0ABY9KWY4_9BACI</name>
<dbReference type="SUPFAM" id="SSF54211">
    <property type="entry name" value="Ribosomal protein S5 domain 2-like"/>
    <property type="match status" value="1"/>
</dbReference>
<evidence type="ECO:0000313" key="10">
    <source>
        <dbReference type="EMBL" id="WLV24857.1"/>
    </source>
</evidence>
<dbReference type="GO" id="GO:0004163">
    <property type="term" value="F:diphosphomevalonate decarboxylase activity"/>
    <property type="evidence" value="ECO:0007669"/>
    <property type="project" value="UniProtKB-EC"/>
</dbReference>
<keyword evidence="7 10" id="KW-0456">Lyase</keyword>
<dbReference type="EMBL" id="CP129113">
    <property type="protein sequence ID" value="WLV24857.1"/>
    <property type="molecule type" value="Genomic_DNA"/>
</dbReference>
<dbReference type="Proteomes" id="UP001180087">
    <property type="component" value="Chromosome"/>
</dbReference>
<dbReference type="InterPro" id="IPR041431">
    <property type="entry name" value="Mvd1_C"/>
</dbReference>
<dbReference type="InterPro" id="IPR014721">
    <property type="entry name" value="Ribsml_uS5_D2-typ_fold_subgr"/>
</dbReference>
<keyword evidence="11" id="KW-1185">Reference proteome</keyword>
<dbReference type="InterPro" id="IPR036554">
    <property type="entry name" value="GHMP_kinase_C_sf"/>
</dbReference>
<evidence type="ECO:0000256" key="3">
    <source>
        <dbReference type="ARBA" id="ARBA00022516"/>
    </source>
</evidence>
<keyword evidence="4" id="KW-0547">Nucleotide-binding</keyword>
<gene>
    <name evidence="10" type="primary">mvaD</name>
    <name evidence="10" type="ORF">QR721_01055</name>
</gene>
<dbReference type="SUPFAM" id="SSF55060">
    <property type="entry name" value="GHMP Kinase, C-terminal domain"/>
    <property type="match status" value="1"/>
</dbReference>
<organism evidence="10 11">
    <name type="scientific">Aciduricibacillus chroicocephali</name>
    <dbReference type="NCBI Taxonomy" id="3054939"/>
    <lineage>
        <taxon>Bacteria</taxon>
        <taxon>Bacillati</taxon>
        <taxon>Bacillota</taxon>
        <taxon>Bacilli</taxon>
        <taxon>Bacillales</taxon>
        <taxon>Bacillaceae</taxon>
        <taxon>Aciduricibacillus</taxon>
    </lineage>
</organism>
<sequence length="325" mass="35233">MKATAKAHTNIALIKYWGKRDESLILPMNNSLSLTLDGFHTTTTVEFQEGLEKDTFSLNSVGAEGVELERVSVFLDLIRSQYDIGPIHAQVQSTNTVPTAAGFASSASGFAALAAAATRALGLELDDTELSRLTRQGSGSACRSVYGGFVEWQMGERADGMDSYAVQVAPANYWDVRMAGVVLSDKMKKVSSREGMKRTVDTSPFYNAWVDSIAPDLAGIKDGIREQNFEKVGEIAEANCLKMHATTLGAVPPFTYWLDSTMAVMQTVRSMRDAGVPAYFTIDAGPNVKVLYLPENEEAVHTTLRNIPGVADVILSRTGQGITYL</sequence>
<dbReference type="RefSeq" id="WP_348028307.1">
    <property type="nucleotide sequence ID" value="NZ_CP129113.1"/>
</dbReference>
<dbReference type="InterPro" id="IPR005935">
    <property type="entry name" value="Mev_decarb"/>
</dbReference>
<feature type="domain" description="Mvd1 C-terminal" evidence="8">
    <location>
        <begin position="181"/>
        <end position="305"/>
    </location>
</feature>
<evidence type="ECO:0000256" key="6">
    <source>
        <dbReference type="ARBA" id="ARBA00023098"/>
    </source>
</evidence>
<dbReference type="NCBIfam" id="TIGR01240">
    <property type="entry name" value="mevDPdecarb"/>
    <property type="match status" value="1"/>
</dbReference>
<dbReference type="PANTHER" id="PTHR10977:SF3">
    <property type="entry name" value="DIPHOSPHOMEVALONATE DECARBOXYLASE"/>
    <property type="match status" value="1"/>
</dbReference>
<dbReference type="Gene3D" id="3.30.230.10">
    <property type="match status" value="1"/>
</dbReference>
<evidence type="ECO:0000256" key="2">
    <source>
        <dbReference type="ARBA" id="ARBA00012296"/>
    </source>
</evidence>
<dbReference type="InterPro" id="IPR029765">
    <property type="entry name" value="Mev_diP_decarb"/>
</dbReference>
<accession>A0ABY9KWY4</accession>
<proteinExistence type="inferred from homology"/>
<dbReference type="Pfam" id="PF18376">
    <property type="entry name" value="MDD_C"/>
    <property type="match status" value="1"/>
</dbReference>
<protein>
    <recommendedName>
        <fullName evidence="2">diphosphomevalonate decarboxylase</fullName>
        <ecNumber evidence="2">4.1.1.33</ecNumber>
    </recommendedName>
</protein>
<dbReference type="PIRSF" id="PIRSF015950">
    <property type="entry name" value="Mev_P_decrbx"/>
    <property type="match status" value="1"/>
</dbReference>
<dbReference type="Pfam" id="PF22700">
    <property type="entry name" value="MVD-like_N"/>
    <property type="match status" value="1"/>
</dbReference>
<evidence type="ECO:0000259" key="9">
    <source>
        <dbReference type="Pfam" id="PF22700"/>
    </source>
</evidence>
<dbReference type="InterPro" id="IPR053859">
    <property type="entry name" value="MVD-like_N"/>
</dbReference>
<keyword evidence="3" id="KW-0444">Lipid biosynthesis</keyword>
<keyword evidence="5" id="KW-0067">ATP-binding</keyword>
<evidence type="ECO:0000259" key="8">
    <source>
        <dbReference type="Pfam" id="PF18376"/>
    </source>
</evidence>
<feature type="domain" description="Diphosphomevalonate decarboxylase-like N-terminal" evidence="9">
    <location>
        <begin position="7"/>
        <end position="165"/>
    </location>
</feature>
<evidence type="ECO:0000256" key="7">
    <source>
        <dbReference type="ARBA" id="ARBA00023239"/>
    </source>
</evidence>
<dbReference type="EC" id="4.1.1.33" evidence="2"/>
<reference evidence="10" key="1">
    <citation type="submission" date="2023-06" db="EMBL/GenBank/DDBJ databases">
        <title>A Treasure from Seagulls: Isolation and Description of Aciduricobacillus qingdaonensis gen. nov., sp. nov., a Rare Obligately Uric Acid-utilizing Member in the Family Bacillaceae.</title>
        <authorList>
            <person name="Liu W."/>
            <person name="Wang B."/>
        </authorList>
    </citation>
    <scope>NUCLEOTIDE SEQUENCE</scope>
    <source>
        <strain evidence="10">44XB</strain>
    </source>
</reference>